<evidence type="ECO:0000313" key="1">
    <source>
        <dbReference type="EMBL" id="KGF24843.1"/>
    </source>
</evidence>
<gene>
    <name evidence="1" type="ORF">HMPREF2132_11130</name>
</gene>
<sequence length="63" mass="7203">MEAMNRVIDELQDYVRLQDALFVIEQALETGEIPAITPTFHDSAIAYELEKILNMIDGLTHKK</sequence>
<name>A0AAW3FDM5_9BACT</name>
<evidence type="ECO:0000313" key="2">
    <source>
        <dbReference type="Proteomes" id="UP000029533"/>
    </source>
</evidence>
<protein>
    <submittedName>
        <fullName evidence="1">Uncharacterized protein</fullName>
    </submittedName>
</protein>
<dbReference type="Proteomes" id="UP000029533">
    <property type="component" value="Unassembled WGS sequence"/>
</dbReference>
<organism evidence="1 2">
    <name type="scientific">Prevotella histicola JCM 15637 = DNF00424</name>
    <dbReference type="NCBI Taxonomy" id="1236504"/>
    <lineage>
        <taxon>Bacteria</taxon>
        <taxon>Pseudomonadati</taxon>
        <taxon>Bacteroidota</taxon>
        <taxon>Bacteroidia</taxon>
        <taxon>Bacteroidales</taxon>
        <taxon>Prevotellaceae</taxon>
        <taxon>Prevotella</taxon>
    </lineage>
</organism>
<dbReference type="AlphaFoldDB" id="A0AAW3FDM5"/>
<proteinExistence type="predicted"/>
<accession>A0AAW3FDM5</accession>
<reference evidence="1 2" key="1">
    <citation type="submission" date="2014-07" db="EMBL/GenBank/DDBJ databases">
        <authorList>
            <person name="McCorrison J."/>
            <person name="Sanka R."/>
            <person name="Torralba M."/>
            <person name="Gillis M."/>
            <person name="Haft D.H."/>
            <person name="Methe B."/>
            <person name="Sutton G."/>
            <person name="Nelson K.E."/>
        </authorList>
    </citation>
    <scope>NUCLEOTIDE SEQUENCE [LARGE SCALE GENOMIC DNA]</scope>
    <source>
        <strain evidence="1 2">DNF00424</strain>
    </source>
</reference>
<dbReference type="EMBL" id="JRNJ01000104">
    <property type="protein sequence ID" value="KGF24843.1"/>
    <property type="molecule type" value="Genomic_DNA"/>
</dbReference>
<comment type="caution">
    <text evidence="1">The sequence shown here is derived from an EMBL/GenBank/DDBJ whole genome shotgun (WGS) entry which is preliminary data.</text>
</comment>